<reference evidence="2" key="1">
    <citation type="journal article" date="2020" name="Nat. Commun.">
        <title>Genome sequence of the cluster root forming white lupin.</title>
        <authorList>
            <person name="Hufnagel B."/>
            <person name="Marques A."/>
            <person name="Soriano A."/>
            <person name="Marques L."/>
            <person name="Divol F."/>
            <person name="Doumas P."/>
            <person name="Sallet E."/>
            <person name="Mancinotti D."/>
            <person name="Carrere S."/>
            <person name="Marande W."/>
            <person name="Arribat S."/>
            <person name="Keller J."/>
            <person name="Huneau C."/>
            <person name="Blein T."/>
            <person name="Aime D."/>
            <person name="Laguerre M."/>
            <person name="Taylor J."/>
            <person name="Schubert V."/>
            <person name="Nelson M."/>
            <person name="Geu-Flores F."/>
            <person name="Crespi M."/>
            <person name="Gallardo-Guerrero K."/>
            <person name="Delaux P.-M."/>
            <person name="Salse J."/>
            <person name="Berges H."/>
            <person name="Guyot R."/>
            <person name="Gouzy J."/>
            <person name="Peret B."/>
        </authorList>
    </citation>
    <scope>NUCLEOTIDE SEQUENCE [LARGE SCALE GENOMIC DNA]</scope>
    <source>
        <strain evidence="2">cv. Amiga</strain>
    </source>
</reference>
<sequence>MLGYEFMYVDYFLQPKGTRINHKLLYIFYIKNQFNYHHQYLLTSSYIFNLHTHFESYYFISIMVGHNSPIQELVT</sequence>
<dbReference type="EMBL" id="WOCE01000023">
    <property type="protein sequence ID" value="KAE9587664.1"/>
    <property type="molecule type" value="Genomic_DNA"/>
</dbReference>
<comment type="caution">
    <text evidence="1">The sequence shown here is derived from an EMBL/GenBank/DDBJ whole genome shotgun (WGS) entry which is preliminary data.</text>
</comment>
<organism evidence="1 2">
    <name type="scientific">Lupinus albus</name>
    <name type="common">White lupine</name>
    <name type="synonym">Lupinus termis</name>
    <dbReference type="NCBI Taxonomy" id="3870"/>
    <lineage>
        <taxon>Eukaryota</taxon>
        <taxon>Viridiplantae</taxon>
        <taxon>Streptophyta</taxon>
        <taxon>Embryophyta</taxon>
        <taxon>Tracheophyta</taxon>
        <taxon>Spermatophyta</taxon>
        <taxon>Magnoliopsida</taxon>
        <taxon>eudicotyledons</taxon>
        <taxon>Gunneridae</taxon>
        <taxon>Pentapetalae</taxon>
        <taxon>rosids</taxon>
        <taxon>fabids</taxon>
        <taxon>Fabales</taxon>
        <taxon>Fabaceae</taxon>
        <taxon>Papilionoideae</taxon>
        <taxon>50 kb inversion clade</taxon>
        <taxon>genistoids sensu lato</taxon>
        <taxon>core genistoids</taxon>
        <taxon>Genisteae</taxon>
        <taxon>Lupinus</taxon>
    </lineage>
</organism>
<protein>
    <submittedName>
        <fullName evidence="1">Uncharacterized protein</fullName>
    </submittedName>
</protein>
<evidence type="ECO:0000313" key="2">
    <source>
        <dbReference type="Proteomes" id="UP000447434"/>
    </source>
</evidence>
<name>A0A6A4NJI4_LUPAL</name>
<dbReference type="AlphaFoldDB" id="A0A6A4NJI4"/>
<gene>
    <name evidence="1" type="ORF">Lalb_Chr23g0276331</name>
</gene>
<keyword evidence="2" id="KW-1185">Reference proteome</keyword>
<proteinExistence type="predicted"/>
<dbReference type="Proteomes" id="UP000447434">
    <property type="component" value="Chromosome 23"/>
</dbReference>
<evidence type="ECO:0000313" key="1">
    <source>
        <dbReference type="EMBL" id="KAE9587664.1"/>
    </source>
</evidence>
<accession>A0A6A4NJI4</accession>